<evidence type="ECO:0000313" key="2">
    <source>
        <dbReference type="EMBL" id="OMO70370.1"/>
    </source>
</evidence>
<name>A0A1R3HJ68_9ROSI</name>
<dbReference type="AlphaFoldDB" id="A0A1R3HJ68"/>
<dbReference type="STRING" id="93759.A0A1R3HJ68"/>
<dbReference type="EMBL" id="AWUE01020002">
    <property type="protein sequence ID" value="OMO70370.1"/>
    <property type="molecule type" value="Genomic_DNA"/>
</dbReference>
<dbReference type="Proteomes" id="UP000187203">
    <property type="component" value="Unassembled WGS sequence"/>
</dbReference>
<organism evidence="2 3">
    <name type="scientific">Corchorus olitorius</name>
    <dbReference type="NCBI Taxonomy" id="93759"/>
    <lineage>
        <taxon>Eukaryota</taxon>
        <taxon>Viridiplantae</taxon>
        <taxon>Streptophyta</taxon>
        <taxon>Embryophyta</taxon>
        <taxon>Tracheophyta</taxon>
        <taxon>Spermatophyta</taxon>
        <taxon>Magnoliopsida</taxon>
        <taxon>eudicotyledons</taxon>
        <taxon>Gunneridae</taxon>
        <taxon>Pentapetalae</taxon>
        <taxon>rosids</taxon>
        <taxon>malvids</taxon>
        <taxon>Malvales</taxon>
        <taxon>Malvaceae</taxon>
        <taxon>Grewioideae</taxon>
        <taxon>Apeibeae</taxon>
        <taxon>Corchorus</taxon>
    </lineage>
</organism>
<keyword evidence="3" id="KW-1185">Reference proteome</keyword>
<dbReference type="OrthoDB" id="1932454at2759"/>
<protein>
    <submittedName>
        <fullName evidence="2">Uncharacterized protein</fullName>
    </submittedName>
</protein>
<dbReference type="PANTHER" id="PTHR36396">
    <property type="entry name" value="MALTASE-GLUCOAMYLASE, INTESTINAL PROTEIN"/>
    <property type="match status" value="1"/>
</dbReference>
<keyword evidence="1" id="KW-0472">Membrane</keyword>
<evidence type="ECO:0000313" key="3">
    <source>
        <dbReference type="Proteomes" id="UP000187203"/>
    </source>
</evidence>
<proteinExistence type="predicted"/>
<keyword evidence="1" id="KW-1133">Transmembrane helix</keyword>
<reference evidence="3" key="1">
    <citation type="submission" date="2013-09" db="EMBL/GenBank/DDBJ databases">
        <title>Corchorus olitorius genome sequencing.</title>
        <authorList>
            <person name="Alam M."/>
            <person name="Haque M.S."/>
            <person name="Islam M.S."/>
            <person name="Emdad E.M."/>
            <person name="Islam M.M."/>
            <person name="Ahmed B."/>
            <person name="Halim A."/>
            <person name="Hossen Q.M.M."/>
            <person name="Hossain M.Z."/>
            <person name="Ahmed R."/>
            <person name="Khan M.M."/>
            <person name="Islam R."/>
            <person name="Rashid M.M."/>
            <person name="Khan S.A."/>
            <person name="Rahman M.S."/>
            <person name="Alam M."/>
            <person name="Yahiya A.S."/>
            <person name="Khan M.S."/>
            <person name="Azam M.S."/>
            <person name="Haque T."/>
            <person name="Lashkar M.Z.H."/>
            <person name="Akhand A.I."/>
            <person name="Morshed G."/>
            <person name="Roy S."/>
            <person name="Uddin K.S."/>
            <person name="Rabeya T."/>
            <person name="Hossain A.S."/>
            <person name="Chowdhury A."/>
            <person name="Snigdha A.R."/>
            <person name="Mortoza M.S."/>
            <person name="Matin S.A."/>
            <person name="Hoque S.M.E."/>
            <person name="Islam M.K."/>
            <person name="Roy D.K."/>
            <person name="Haider R."/>
            <person name="Moosa M.M."/>
            <person name="Elias S.M."/>
            <person name="Hasan A.M."/>
            <person name="Jahan S."/>
            <person name="Shafiuddin M."/>
            <person name="Mahmood N."/>
            <person name="Shommy N.S."/>
        </authorList>
    </citation>
    <scope>NUCLEOTIDE SEQUENCE [LARGE SCALE GENOMIC DNA]</scope>
    <source>
        <strain evidence="3">cv. O-4</strain>
    </source>
</reference>
<evidence type="ECO:0000256" key="1">
    <source>
        <dbReference type="SAM" id="Phobius"/>
    </source>
</evidence>
<keyword evidence="1" id="KW-0812">Transmembrane</keyword>
<dbReference type="PANTHER" id="PTHR36396:SF1">
    <property type="entry name" value="MALTASE-GLUCOAMYLASE, INTESTINAL PROTEIN"/>
    <property type="match status" value="1"/>
</dbReference>
<feature type="transmembrane region" description="Helical" evidence="1">
    <location>
        <begin position="133"/>
        <end position="157"/>
    </location>
</feature>
<sequence length="171" mass="18607">MAEEFPQKVNPPQPPPFLEILCKISGKKIRFAAGTKAGFAVSLINMKLDIGSPLALHIEAVKEGEEPISFGPDAVLVNYGNGWKLQTVTEVDFPGTRRIEGVRLVSTQIPLVKKIDGSHSTNAASSPGTSFSWLYIVKILLAFVVMFMLAGIFMVALDNLPGLILFINSYM</sequence>
<comment type="caution">
    <text evidence="2">The sequence shown here is derived from an EMBL/GenBank/DDBJ whole genome shotgun (WGS) entry which is preliminary data.</text>
</comment>
<accession>A0A1R3HJ68</accession>
<gene>
    <name evidence="2" type="ORF">COLO4_28633</name>
</gene>